<dbReference type="Gene3D" id="2.40.110.10">
    <property type="entry name" value="Butyryl-CoA Dehydrogenase, subunit A, domain 2"/>
    <property type="match status" value="1"/>
</dbReference>
<keyword evidence="5 9" id="KW-0560">Oxidoreductase</keyword>
<dbReference type="Pfam" id="PF02770">
    <property type="entry name" value="Acyl-CoA_dh_M"/>
    <property type="match status" value="1"/>
</dbReference>
<dbReference type="PANTHER" id="PTHR43884:SF12">
    <property type="entry name" value="ISOVALERYL-COA DEHYDROGENASE, MITOCHONDRIAL-RELATED"/>
    <property type="match status" value="1"/>
</dbReference>
<feature type="domain" description="Acyl-CoA dehydrogenase/oxidase N-terminal" evidence="8">
    <location>
        <begin position="5"/>
        <end position="115"/>
    </location>
</feature>
<name>A0ABD5QR77_9EURY</name>
<comment type="similarity">
    <text evidence="2 5">Belongs to the acyl-CoA dehydrogenase family.</text>
</comment>
<reference evidence="9 10" key="1">
    <citation type="journal article" date="2019" name="Int. J. Syst. Evol. Microbiol.">
        <title>The Global Catalogue of Microorganisms (GCM) 10K type strain sequencing project: providing services to taxonomists for standard genome sequencing and annotation.</title>
        <authorList>
            <consortium name="The Broad Institute Genomics Platform"/>
            <consortium name="The Broad Institute Genome Sequencing Center for Infectious Disease"/>
            <person name="Wu L."/>
            <person name="Ma J."/>
        </authorList>
    </citation>
    <scope>NUCLEOTIDE SEQUENCE [LARGE SCALE GENOMIC DNA]</scope>
    <source>
        <strain evidence="9 10">CGMCC 1.16026</strain>
    </source>
</reference>
<dbReference type="InterPro" id="IPR046373">
    <property type="entry name" value="Acyl-CoA_Oxase/DH_mid-dom_sf"/>
</dbReference>
<dbReference type="EMBL" id="JBHSKV010000010">
    <property type="protein sequence ID" value="MFC5134692.1"/>
    <property type="molecule type" value="Genomic_DNA"/>
</dbReference>
<keyword evidence="10" id="KW-1185">Reference proteome</keyword>
<evidence type="ECO:0000256" key="2">
    <source>
        <dbReference type="ARBA" id="ARBA00009347"/>
    </source>
</evidence>
<dbReference type="Pfam" id="PF00441">
    <property type="entry name" value="Acyl-CoA_dh_1"/>
    <property type="match status" value="1"/>
</dbReference>
<feature type="domain" description="Acyl-CoA dehydrogenase/oxidase C-terminal" evidence="6">
    <location>
        <begin position="220"/>
        <end position="369"/>
    </location>
</feature>
<protein>
    <submittedName>
        <fullName evidence="9">Acyl-CoA dehydrogenase family protein</fullName>
        <ecNumber evidence="9">1.-.-.-</ecNumber>
    </submittedName>
</protein>
<sequence>MLALSAEQRMIVDSLSELAETEFADDAFEWDGETPWRNVELLADRGFLGINIDEEYGGGGLSELEAILSIEVVGAVCPDTAQFLYEQQMVGPRAIEMFGTETVKERYLEPVTAGESAVAIGISEPEAGSDVKSMNTTVREEGGELVMNGEKTWVSRVRESDAAVVWTHFDEGLGTVVLDLDADGVEVQQHFTNMAGHEQTHFYIEDVVVPEENVLTRGSDGFKRQLKALNWERLGSAALANAFARNALEKALEYSEDRVQFDQAIGEFQGIEWKLADATKRLQASRALTYSAGRSAVEAGRTPDRLGTAVAKLYASETVESVVSESLQVHGANGYQQGHPLEYLYRLARGRRIAAGTDEIQKNQIAAALRRDGVPEV</sequence>
<dbReference type="InterPro" id="IPR036250">
    <property type="entry name" value="AcylCo_DH-like_C"/>
</dbReference>
<organism evidence="9 10">
    <name type="scientific">Halorubrum glutamatedens</name>
    <dbReference type="NCBI Taxonomy" id="2707018"/>
    <lineage>
        <taxon>Archaea</taxon>
        <taxon>Methanobacteriati</taxon>
        <taxon>Methanobacteriota</taxon>
        <taxon>Stenosarchaea group</taxon>
        <taxon>Halobacteria</taxon>
        <taxon>Halobacteriales</taxon>
        <taxon>Haloferacaceae</taxon>
        <taxon>Halorubrum</taxon>
    </lineage>
</organism>
<dbReference type="Pfam" id="PF02771">
    <property type="entry name" value="Acyl-CoA_dh_N"/>
    <property type="match status" value="1"/>
</dbReference>
<dbReference type="InterPro" id="IPR006089">
    <property type="entry name" value="Acyl-CoA_DH_CS"/>
</dbReference>
<evidence type="ECO:0000256" key="3">
    <source>
        <dbReference type="ARBA" id="ARBA00022630"/>
    </source>
</evidence>
<dbReference type="GO" id="GO:0016627">
    <property type="term" value="F:oxidoreductase activity, acting on the CH-CH group of donors"/>
    <property type="evidence" value="ECO:0007669"/>
    <property type="project" value="UniProtKB-ARBA"/>
</dbReference>
<evidence type="ECO:0000313" key="9">
    <source>
        <dbReference type="EMBL" id="MFC5134692.1"/>
    </source>
</evidence>
<evidence type="ECO:0000259" key="7">
    <source>
        <dbReference type="Pfam" id="PF02770"/>
    </source>
</evidence>
<comment type="cofactor">
    <cofactor evidence="1 5">
        <name>FAD</name>
        <dbReference type="ChEBI" id="CHEBI:57692"/>
    </cofactor>
</comment>
<dbReference type="Gene3D" id="1.20.140.10">
    <property type="entry name" value="Butyryl-CoA Dehydrogenase, subunit A, domain 3"/>
    <property type="match status" value="1"/>
</dbReference>
<evidence type="ECO:0000259" key="8">
    <source>
        <dbReference type="Pfam" id="PF02771"/>
    </source>
</evidence>
<feature type="domain" description="Acyl-CoA oxidase/dehydrogenase middle" evidence="7">
    <location>
        <begin position="119"/>
        <end position="207"/>
    </location>
</feature>
<dbReference type="InterPro" id="IPR006091">
    <property type="entry name" value="Acyl-CoA_Oxase/DH_mid-dom"/>
</dbReference>
<evidence type="ECO:0000259" key="6">
    <source>
        <dbReference type="Pfam" id="PF00441"/>
    </source>
</evidence>
<dbReference type="InterPro" id="IPR009075">
    <property type="entry name" value="AcylCo_DH/oxidase_C"/>
</dbReference>
<dbReference type="Gene3D" id="1.10.540.10">
    <property type="entry name" value="Acyl-CoA dehydrogenase/oxidase, N-terminal domain"/>
    <property type="match status" value="1"/>
</dbReference>
<dbReference type="RefSeq" id="WP_122106217.1">
    <property type="nucleotide sequence ID" value="NZ_JBHSKV010000010.1"/>
</dbReference>
<dbReference type="SUPFAM" id="SSF56645">
    <property type="entry name" value="Acyl-CoA dehydrogenase NM domain-like"/>
    <property type="match status" value="1"/>
</dbReference>
<comment type="caution">
    <text evidence="9">The sequence shown here is derived from an EMBL/GenBank/DDBJ whole genome shotgun (WGS) entry which is preliminary data.</text>
</comment>
<evidence type="ECO:0000313" key="10">
    <source>
        <dbReference type="Proteomes" id="UP001596145"/>
    </source>
</evidence>
<keyword evidence="4 5" id="KW-0274">FAD</keyword>
<accession>A0ABD5QR77</accession>
<dbReference type="SUPFAM" id="SSF47203">
    <property type="entry name" value="Acyl-CoA dehydrogenase C-terminal domain-like"/>
    <property type="match status" value="1"/>
</dbReference>
<dbReference type="PANTHER" id="PTHR43884">
    <property type="entry name" value="ACYL-COA DEHYDROGENASE"/>
    <property type="match status" value="1"/>
</dbReference>
<gene>
    <name evidence="9" type="ORF">ACFPJA_08150</name>
</gene>
<dbReference type="InterPro" id="IPR009100">
    <property type="entry name" value="AcylCoA_DH/oxidase_NM_dom_sf"/>
</dbReference>
<keyword evidence="3 5" id="KW-0285">Flavoprotein</keyword>
<dbReference type="PROSITE" id="PS00072">
    <property type="entry name" value="ACYL_COA_DH_1"/>
    <property type="match status" value="1"/>
</dbReference>
<evidence type="ECO:0000256" key="1">
    <source>
        <dbReference type="ARBA" id="ARBA00001974"/>
    </source>
</evidence>
<dbReference type="AlphaFoldDB" id="A0ABD5QR77"/>
<evidence type="ECO:0000256" key="4">
    <source>
        <dbReference type="ARBA" id="ARBA00022827"/>
    </source>
</evidence>
<dbReference type="EC" id="1.-.-.-" evidence="9"/>
<dbReference type="InterPro" id="IPR013786">
    <property type="entry name" value="AcylCoA_DH/ox_N"/>
</dbReference>
<dbReference type="InterPro" id="IPR037069">
    <property type="entry name" value="AcylCoA_DH/ox_N_sf"/>
</dbReference>
<proteinExistence type="inferred from homology"/>
<evidence type="ECO:0000256" key="5">
    <source>
        <dbReference type="RuleBase" id="RU362125"/>
    </source>
</evidence>
<dbReference type="Proteomes" id="UP001596145">
    <property type="component" value="Unassembled WGS sequence"/>
</dbReference>